<name>A0A2R4UKE7_9CAUD</name>
<evidence type="ECO:0000313" key="1">
    <source>
        <dbReference type="EMBL" id="AWA42533.1"/>
    </source>
</evidence>
<sequence>MAFKGEMHYTPVRKTLSSIIFFFYFKRIKYFVVGSKQILIKFV</sequence>
<accession>A0A2R4UKE7</accession>
<evidence type="ECO:0000313" key="2">
    <source>
        <dbReference type="Proteomes" id="UP000224355"/>
    </source>
</evidence>
<organism evidence="1 2">
    <name type="scientific">Pectobacterium phage PP101</name>
    <dbReference type="NCBI Taxonomy" id="1916414"/>
    <lineage>
        <taxon>Viruses</taxon>
        <taxon>Duplodnaviria</taxon>
        <taxon>Heunggongvirae</taxon>
        <taxon>Uroviricota</taxon>
        <taxon>Caudoviricetes</taxon>
        <taxon>Chaseviridae</taxon>
        <taxon>Cleopatravirinae</taxon>
        <taxon>Suwonvirus</taxon>
        <taxon>Suwonvirus PP101</taxon>
    </lineage>
</organism>
<gene>
    <name evidence="1" type="ORF">PP101_26</name>
</gene>
<dbReference type="Proteomes" id="UP000224355">
    <property type="component" value="Segment"/>
</dbReference>
<protein>
    <submittedName>
        <fullName evidence="1">Uncharacterized protein</fullName>
    </submittedName>
</protein>
<proteinExistence type="predicted"/>
<reference evidence="1 2" key="2">
    <citation type="submission" date="2018-04" db="EMBL/GenBank/DDBJ databases">
        <authorList>
            <person name="Shneider M.M."/>
            <person name="Kabanova A.P."/>
            <person name="Vo T.N.H."/>
            <person name="Korzhenkov A."/>
            <person name="Samarov N.I."/>
            <person name="Toshchakov S.V."/>
            <person name="Miroshnikov K.K."/>
            <person name="Ignatov A.N."/>
            <person name="Kulikov E.E."/>
            <person name="Miroshnikov K.A."/>
        </authorList>
    </citation>
    <scope>NUCLEOTIDE SEQUENCE [LARGE SCALE GENOMIC DNA]</scope>
</reference>
<dbReference type="EMBL" id="KY087898">
    <property type="protein sequence ID" value="AWA42533.1"/>
    <property type="molecule type" value="Genomic_DNA"/>
</dbReference>
<reference evidence="2" key="1">
    <citation type="submission" date="2016-11" db="EMBL/GenBank/DDBJ databases">
        <authorList>
            <person name="Shneider M.M."/>
            <person name="Kabanova A.P."/>
            <person name="Vo T.N.H."/>
            <person name="Korzhenkov A."/>
            <person name="Samarov N.I."/>
            <person name="Toshchakov S.V."/>
            <person name="Miroshnikov K.K."/>
            <person name="Ignatov A.N."/>
            <person name="Kulikov E.E."/>
            <person name="Miroshnikov K.A."/>
        </authorList>
    </citation>
    <scope>NUCLEOTIDE SEQUENCE [LARGE SCALE GENOMIC DNA]</scope>
</reference>
<keyword evidence="2" id="KW-1185">Reference proteome</keyword>